<feature type="binding site" evidence="10">
    <location>
        <position position="269"/>
    </location>
    <ligand>
        <name>NAD(+)</name>
        <dbReference type="ChEBI" id="CHEBI:57540"/>
    </ligand>
</feature>
<keyword evidence="13" id="KW-0175">Coiled coil</keyword>
<evidence type="ECO:0000256" key="1">
    <source>
        <dbReference type="ARBA" id="ARBA00007532"/>
    </source>
</evidence>
<dbReference type="InterPro" id="IPR046952">
    <property type="entry name" value="GSHR/TRXR-like"/>
</dbReference>
<dbReference type="PANTHER" id="PTHR42737">
    <property type="entry name" value="GLUTATHIONE REDUCTASE"/>
    <property type="match status" value="1"/>
</dbReference>
<dbReference type="Gene3D" id="3.50.50.60">
    <property type="entry name" value="FAD/NAD(P)-binding domain"/>
    <property type="match status" value="2"/>
</dbReference>
<keyword evidence="3 12" id="KW-0285">Flavoprotein</keyword>
<evidence type="ECO:0000313" key="17">
    <source>
        <dbReference type="Proteomes" id="UP000324585"/>
    </source>
</evidence>
<dbReference type="EMBL" id="VRMN01000005">
    <property type="protein sequence ID" value="KAA8494206.1"/>
    <property type="molecule type" value="Genomic_DNA"/>
</dbReference>
<dbReference type="NCBIfam" id="NF004776">
    <property type="entry name" value="PRK06116.1"/>
    <property type="match status" value="1"/>
</dbReference>
<sequence>MADGHAGGEYDLFVIGAGSGGVRAARIAAGYGAKVAIAENQALGGTCVNVGCVPKKLFVYGSHYAHDMHEASAFGWNFQPKEDLLDWKRLIQNKNNEIERLNGVYAKLLANANVELINGFATLIDANTIEVNGVKYGAKKILIAVGSRPFVPDIEGKEQVLTSNDMFYLDALPKKLLIVGGGYIAVEFACIMNGYGSEVTLAYRGDLFLRGFDKEVRCFLADQMRANGINLMFNTDLTKVEKSPDGSFAATLKDGSVLPGFDKVMYATGRVPKVETLGLENAGVKQGKKHEIIVDEWCRSSVPNIWAVGDVIEKYQLTPVAIAEGHAFADTEFGNKPRKVNYENIPTAVFSSPSIGTCGMTQEQAEEAFGADNVVVFKSAFRPLKQTLAQGVERTFLKLLVHRETDKVVGVHLVEPAAAEMVQIIGVAMKAGATKADFDNTMALHPSAAEELVTMRTPAPK</sequence>
<dbReference type="InterPro" id="IPR016156">
    <property type="entry name" value="FAD/NAD-linked_Rdtase_dimer_sf"/>
</dbReference>
<feature type="active site" description="Proton acceptor" evidence="9">
    <location>
        <position position="445"/>
    </location>
</feature>
<dbReference type="GO" id="GO:0005829">
    <property type="term" value="C:cytosol"/>
    <property type="evidence" value="ECO:0007669"/>
    <property type="project" value="TreeGrafter"/>
</dbReference>
<dbReference type="InterPro" id="IPR004099">
    <property type="entry name" value="Pyr_nucl-diS_OxRdtase_dimer"/>
</dbReference>
<dbReference type="SUPFAM" id="SSF51905">
    <property type="entry name" value="FAD/NAD(P)-binding domain"/>
    <property type="match status" value="1"/>
</dbReference>
<comment type="subunit">
    <text evidence="2">Homodimer.</text>
</comment>
<gene>
    <name evidence="16" type="ORF">FVE85_4181</name>
</gene>
<proteinExistence type="inferred from homology"/>
<evidence type="ECO:0000313" key="16">
    <source>
        <dbReference type="EMBL" id="KAA8494206.1"/>
    </source>
</evidence>
<dbReference type="SUPFAM" id="SSF55424">
    <property type="entry name" value="FAD/NAD-linked reductases, dimerisation (C-terminal) domain"/>
    <property type="match status" value="1"/>
</dbReference>
<dbReference type="GO" id="GO:0004362">
    <property type="term" value="F:glutathione-disulfide reductase (NADPH) activity"/>
    <property type="evidence" value="ECO:0007669"/>
    <property type="project" value="TreeGrafter"/>
</dbReference>
<dbReference type="PRINTS" id="PR00368">
    <property type="entry name" value="FADPNR"/>
</dbReference>
<evidence type="ECO:0000256" key="12">
    <source>
        <dbReference type="RuleBase" id="RU003691"/>
    </source>
</evidence>
<dbReference type="Pfam" id="PF02852">
    <property type="entry name" value="Pyr_redox_dim"/>
    <property type="match status" value="1"/>
</dbReference>
<evidence type="ECO:0000256" key="3">
    <source>
        <dbReference type="ARBA" id="ARBA00022630"/>
    </source>
</evidence>
<evidence type="ECO:0000256" key="13">
    <source>
        <dbReference type="SAM" id="Coils"/>
    </source>
</evidence>
<feature type="binding site" evidence="10">
    <location>
        <begin position="180"/>
        <end position="187"/>
    </location>
    <ligand>
        <name>NAD(+)</name>
        <dbReference type="ChEBI" id="CHEBI:57540"/>
    </ligand>
</feature>
<dbReference type="PIRSF" id="PIRSF000350">
    <property type="entry name" value="Mercury_reductase_MerA"/>
    <property type="match status" value="1"/>
</dbReference>
<evidence type="ECO:0000256" key="6">
    <source>
        <dbReference type="ARBA" id="ARBA00023002"/>
    </source>
</evidence>
<evidence type="ECO:0000256" key="9">
    <source>
        <dbReference type="PIRSR" id="PIRSR000350-2"/>
    </source>
</evidence>
<dbReference type="Pfam" id="PF07992">
    <property type="entry name" value="Pyr_redox_2"/>
    <property type="match status" value="1"/>
</dbReference>
<keyword evidence="8 12" id="KW-0676">Redox-active center</keyword>
<evidence type="ECO:0000256" key="8">
    <source>
        <dbReference type="ARBA" id="ARBA00023284"/>
    </source>
</evidence>
<dbReference type="InterPro" id="IPR012999">
    <property type="entry name" value="Pyr_OxRdtase_I_AS"/>
</dbReference>
<dbReference type="PROSITE" id="PS00076">
    <property type="entry name" value="PYRIDINE_REDOX_1"/>
    <property type="match status" value="1"/>
</dbReference>
<dbReference type="InterPro" id="IPR036188">
    <property type="entry name" value="FAD/NAD-bd_sf"/>
</dbReference>
<accession>A0A5J4YS99</accession>
<comment type="cofactor">
    <cofactor evidence="10">
        <name>FAD</name>
        <dbReference type="ChEBI" id="CHEBI:57692"/>
    </cofactor>
    <text evidence="10">Binds 1 FAD per subunit.</text>
</comment>
<evidence type="ECO:0000256" key="2">
    <source>
        <dbReference type="ARBA" id="ARBA00011738"/>
    </source>
</evidence>
<feature type="binding site" evidence="10">
    <location>
        <position position="310"/>
    </location>
    <ligand>
        <name>FAD</name>
        <dbReference type="ChEBI" id="CHEBI:57692"/>
    </ligand>
</feature>
<dbReference type="GO" id="GO:0006749">
    <property type="term" value="P:glutathione metabolic process"/>
    <property type="evidence" value="ECO:0007669"/>
    <property type="project" value="TreeGrafter"/>
</dbReference>
<dbReference type="FunFam" id="3.50.50.60:FF:000051">
    <property type="entry name" value="Glutathione reductase"/>
    <property type="match status" value="1"/>
</dbReference>
<organism evidence="16 17">
    <name type="scientific">Porphyridium purpureum</name>
    <name type="common">Red alga</name>
    <name type="synonym">Porphyridium cruentum</name>
    <dbReference type="NCBI Taxonomy" id="35688"/>
    <lineage>
        <taxon>Eukaryota</taxon>
        <taxon>Rhodophyta</taxon>
        <taxon>Bangiophyceae</taxon>
        <taxon>Porphyridiales</taxon>
        <taxon>Porphyridiaceae</taxon>
        <taxon>Porphyridium</taxon>
    </lineage>
</organism>
<evidence type="ECO:0000256" key="7">
    <source>
        <dbReference type="ARBA" id="ARBA00023157"/>
    </source>
</evidence>
<dbReference type="GO" id="GO:0034599">
    <property type="term" value="P:cellular response to oxidative stress"/>
    <property type="evidence" value="ECO:0007669"/>
    <property type="project" value="TreeGrafter"/>
</dbReference>
<keyword evidence="10" id="KW-0547">Nucleotide-binding</keyword>
<dbReference type="Gene3D" id="3.30.390.30">
    <property type="match status" value="1"/>
</dbReference>
<evidence type="ECO:0000259" key="15">
    <source>
        <dbReference type="Pfam" id="PF07992"/>
    </source>
</evidence>
<keyword evidence="17" id="KW-1185">Reference proteome</keyword>
<evidence type="ECO:0000259" key="14">
    <source>
        <dbReference type="Pfam" id="PF02852"/>
    </source>
</evidence>
<feature type="domain" description="FAD/NAD(P)-binding" evidence="15">
    <location>
        <begin position="10"/>
        <end position="325"/>
    </location>
</feature>
<keyword evidence="4 10" id="KW-0274">FAD</keyword>
<evidence type="ECO:0000256" key="4">
    <source>
        <dbReference type="ARBA" id="ARBA00022827"/>
    </source>
</evidence>
<dbReference type="PANTHER" id="PTHR42737:SF2">
    <property type="entry name" value="GLUTATHIONE REDUCTASE"/>
    <property type="match status" value="1"/>
</dbReference>
<evidence type="ECO:0000256" key="5">
    <source>
        <dbReference type="ARBA" id="ARBA00022857"/>
    </source>
</evidence>
<feature type="binding site" evidence="10">
    <location>
        <position position="56"/>
    </location>
    <ligand>
        <name>FAD</name>
        <dbReference type="ChEBI" id="CHEBI:57692"/>
    </ligand>
</feature>
<keyword evidence="6 12" id="KW-0560">Oxidoreductase</keyword>
<feature type="domain" description="Pyridine nucleotide-disulphide oxidoreductase dimerisation" evidence="14">
    <location>
        <begin position="345"/>
        <end position="455"/>
    </location>
</feature>
<dbReference type="PRINTS" id="PR00411">
    <property type="entry name" value="PNDRDTASEI"/>
</dbReference>
<keyword evidence="5" id="KW-0521">NADP</keyword>
<dbReference type="GO" id="GO:0045454">
    <property type="term" value="P:cell redox homeostasis"/>
    <property type="evidence" value="ECO:0007669"/>
    <property type="project" value="InterPro"/>
</dbReference>
<feature type="coiled-coil region" evidence="13">
    <location>
        <begin position="84"/>
        <end position="111"/>
    </location>
</feature>
<protein>
    <submittedName>
        <fullName evidence="16">Glutathione reductase</fullName>
    </submittedName>
</protein>
<evidence type="ECO:0000256" key="10">
    <source>
        <dbReference type="PIRSR" id="PIRSR000350-3"/>
    </source>
</evidence>
<dbReference type="GO" id="GO:0005739">
    <property type="term" value="C:mitochondrion"/>
    <property type="evidence" value="ECO:0007669"/>
    <property type="project" value="TreeGrafter"/>
</dbReference>
<dbReference type="AlphaFoldDB" id="A0A5J4YS99"/>
<dbReference type="InterPro" id="IPR023753">
    <property type="entry name" value="FAD/NAD-binding_dom"/>
</dbReference>
<comment type="caution">
    <text evidence="16">The sequence shown here is derived from an EMBL/GenBank/DDBJ whole genome shotgun (WGS) entry which is preliminary data.</text>
</comment>
<dbReference type="OMA" id="GTCINWG"/>
<dbReference type="Proteomes" id="UP000324585">
    <property type="component" value="Unassembled WGS sequence"/>
</dbReference>
<reference evidence="17" key="1">
    <citation type="journal article" date="2019" name="Nat. Commun.">
        <title>Expansion of phycobilisome linker gene families in mesophilic red algae.</title>
        <authorList>
            <person name="Lee J."/>
            <person name="Kim D."/>
            <person name="Bhattacharya D."/>
            <person name="Yoon H.S."/>
        </authorList>
    </citation>
    <scope>NUCLEOTIDE SEQUENCE [LARGE SCALE GENOMIC DNA]</scope>
    <source>
        <strain evidence="17">CCMP 1328</strain>
    </source>
</reference>
<keyword evidence="7" id="KW-1015">Disulfide bond</keyword>
<feature type="disulfide bond" description="Redox-active" evidence="11">
    <location>
        <begin position="47"/>
        <end position="52"/>
    </location>
</feature>
<evidence type="ECO:0000256" key="11">
    <source>
        <dbReference type="PIRSR" id="PIRSR000350-4"/>
    </source>
</evidence>
<dbReference type="OrthoDB" id="361797at2759"/>
<dbReference type="InterPro" id="IPR001100">
    <property type="entry name" value="Pyr_nuc-diS_OxRdtase"/>
</dbReference>
<dbReference type="GO" id="GO:0050660">
    <property type="term" value="F:flavin adenine dinucleotide binding"/>
    <property type="evidence" value="ECO:0007669"/>
    <property type="project" value="InterPro"/>
</dbReference>
<keyword evidence="10" id="KW-0520">NAD</keyword>
<comment type="similarity">
    <text evidence="1 12">Belongs to the class-I pyridine nucleotide-disulfide oxidoreductase family.</text>
</comment>
<name>A0A5J4YS99_PORPP</name>